<dbReference type="PANTHER" id="PTHR11010:SF119">
    <property type="entry name" value="PROLYL OLIGOPEPTIDASE"/>
    <property type="match status" value="1"/>
</dbReference>
<dbReference type="GO" id="GO:0070008">
    <property type="term" value="F:serine-type exopeptidase activity"/>
    <property type="evidence" value="ECO:0007669"/>
    <property type="project" value="InterPro"/>
</dbReference>
<evidence type="ECO:0008006" key="9">
    <source>
        <dbReference type="Google" id="ProtNLM"/>
    </source>
</evidence>
<evidence type="ECO:0000313" key="7">
    <source>
        <dbReference type="EMBL" id="KAK1439187.1"/>
    </source>
</evidence>
<dbReference type="Pfam" id="PF05577">
    <property type="entry name" value="Peptidase_S28"/>
    <property type="match status" value="1"/>
</dbReference>
<dbReference type="SUPFAM" id="SSF53474">
    <property type="entry name" value="alpha/beta-Hydrolases"/>
    <property type="match status" value="1"/>
</dbReference>
<dbReference type="AlphaFoldDB" id="A0AAD8PB58"/>
<dbReference type="InterPro" id="IPR029058">
    <property type="entry name" value="AB_hydrolase_fold"/>
</dbReference>
<dbReference type="FunFam" id="3.40.50.1820:FF:000190">
    <property type="entry name" value="Prolyl carboxypeptidase like protein"/>
    <property type="match status" value="1"/>
</dbReference>
<protein>
    <recommendedName>
        <fullName evidence="9">Serine protease EDA2</fullName>
    </recommendedName>
</protein>
<keyword evidence="2" id="KW-0645">Protease</keyword>
<keyword evidence="4" id="KW-0378">Hydrolase</keyword>
<proteinExistence type="inferred from homology"/>
<evidence type="ECO:0000256" key="1">
    <source>
        <dbReference type="ARBA" id="ARBA00011079"/>
    </source>
</evidence>
<dbReference type="GO" id="GO:0006508">
    <property type="term" value="P:proteolysis"/>
    <property type="evidence" value="ECO:0007669"/>
    <property type="project" value="UniProtKB-KW"/>
</dbReference>
<keyword evidence="5" id="KW-0325">Glycoprotein</keyword>
<evidence type="ECO:0000256" key="6">
    <source>
        <dbReference type="SAM" id="SignalP"/>
    </source>
</evidence>
<dbReference type="Gene3D" id="3.40.50.1820">
    <property type="entry name" value="alpha/beta hydrolase"/>
    <property type="match status" value="1"/>
</dbReference>
<gene>
    <name evidence="7" type="ORF">QVD17_05003</name>
</gene>
<keyword evidence="8" id="KW-1185">Reference proteome</keyword>
<comment type="caution">
    <text evidence="7">The sequence shown here is derived from an EMBL/GenBank/DDBJ whole genome shotgun (WGS) entry which is preliminary data.</text>
</comment>
<sequence length="308" mass="34642">MLVFIGCMLLMINVGDALLTSRINRMSSSNYITNDAFWFNQTLDHFSPYDHRKFQQRYYEYLDSFRIPDGPIFLVICGESACGGISNDYITVLAKKFGAALVTLEHRYYGKSSPFKSLTTENLKFLSSKQALYDLAAFRQFYQESLNLKLNRTDIENPWFVFGISYAGALSAWFRLKFPHLTCGSLASSGVVNAILGFYQYDQQMGESAGPECKAILQEVTQLVEQRLESNGEALRTEFGATVLKIDGDFMYFLADAAAVAFQYGNPDKLCVPMIEAKKAGKDVVGAYAKYVKEYYVGSFGVNIESYT</sequence>
<accession>A0AAD8PB58</accession>
<evidence type="ECO:0000256" key="2">
    <source>
        <dbReference type="ARBA" id="ARBA00022670"/>
    </source>
</evidence>
<organism evidence="7 8">
    <name type="scientific">Tagetes erecta</name>
    <name type="common">African marigold</name>
    <dbReference type="NCBI Taxonomy" id="13708"/>
    <lineage>
        <taxon>Eukaryota</taxon>
        <taxon>Viridiplantae</taxon>
        <taxon>Streptophyta</taxon>
        <taxon>Embryophyta</taxon>
        <taxon>Tracheophyta</taxon>
        <taxon>Spermatophyta</taxon>
        <taxon>Magnoliopsida</taxon>
        <taxon>eudicotyledons</taxon>
        <taxon>Gunneridae</taxon>
        <taxon>Pentapetalae</taxon>
        <taxon>asterids</taxon>
        <taxon>campanulids</taxon>
        <taxon>Asterales</taxon>
        <taxon>Asteraceae</taxon>
        <taxon>Asteroideae</taxon>
        <taxon>Heliantheae alliance</taxon>
        <taxon>Tageteae</taxon>
        <taxon>Tagetes</taxon>
    </lineage>
</organism>
<dbReference type="GO" id="GO:0005773">
    <property type="term" value="C:vacuole"/>
    <property type="evidence" value="ECO:0007669"/>
    <property type="project" value="TreeGrafter"/>
</dbReference>
<keyword evidence="3 6" id="KW-0732">Signal</keyword>
<dbReference type="EMBL" id="JAUHHV010000001">
    <property type="protein sequence ID" value="KAK1439187.1"/>
    <property type="molecule type" value="Genomic_DNA"/>
</dbReference>
<evidence type="ECO:0000256" key="5">
    <source>
        <dbReference type="ARBA" id="ARBA00023180"/>
    </source>
</evidence>
<feature type="signal peptide" evidence="6">
    <location>
        <begin position="1"/>
        <end position="17"/>
    </location>
</feature>
<evidence type="ECO:0000313" key="8">
    <source>
        <dbReference type="Proteomes" id="UP001229421"/>
    </source>
</evidence>
<dbReference type="GO" id="GO:0008239">
    <property type="term" value="F:dipeptidyl-peptidase activity"/>
    <property type="evidence" value="ECO:0007669"/>
    <property type="project" value="TreeGrafter"/>
</dbReference>
<reference evidence="7" key="1">
    <citation type="journal article" date="2023" name="bioRxiv">
        <title>Improved chromosome-level genome assembly for marigold (Tagetes erecta).</title>
        <authorList>
            <person name="Jiang F."/>
            <person name="Yuan L."/>
            <person name="Wang S."/>
            <person name="Wang H."/>
            <person name="Xu D."/>
            <person name="Wang A."/>
            <person name="Fan W."/>
        </authorList>
    </citation>
    <scope>NUCLEOTIDE SEQUENCE</scope>
    <source>
        <strain evidence="7">WSJ</strain>
        <tissue evidence="7">Leaf</tissue>
    </source>
</reference>
<name>A0AAD8PB58_TARER</name>
<dbReference type="PANTHER" id="PTHR11010">
    <property type="entry name" value="PROTEASE S28 PRO-X CARBOXYPEPTIDASE-RELATED"/>
    <property type="match status" value="1"/>
</dbReference>
<evidence type="ECO:0000256" key="3">
    <source>
        <dbReference type="ARBA" id="ARBA00022729"/>
    </source>
</evidence>
<dbReference type="Proteomes" id="UP001229421">
    <property type="component" value="Unassembled WGS sequence"/>
</dbReference>
<feature type="chain" id="PRO_5041925659" description="Serine protease EDA2" evidence="6">
    <location>
        <begin position="18"/>
        <end position="308"/>
    </location>
</feature>
<dbReference type="InterPro" id="IPR008758">
    <property type="entry name" value="Peptidase_S28"/>
</dbReference>
<comment type="similarity">
    <text evidence="1">Belongs to the peptidase S28 family.</text>
</comment>
<evidence type="ECO:0000256" key="4">
    <source>
        <dbReference type="ARBA" id="ARBA00022801"/>
    </source>
</evidence>